<accession>A0A2N9HAB8</accession>
<feature type="region of interest" description="Disordered" evidence="1">
    <location>
        <begin position="1"/>
        <end position="52"/>
    </location>
</feature>
<reference evidence="2" key="1">
    <citation type="submission" date="2018-02" db="EMBL/GenBank/DDBJ databases">
        <authorList>
            <person name="Cohen D.B."/>
            <person name="Kent A.D."/>
        </authorList>
    </citation>
    <scope>NUCLEOTIDE SEQUENCE</scope>
</reference>
<feature type="compositionally biased region" description="Polar residues" evidence="1">
    <location>
        <begin position="29"/>
        <end position="50"/>
    </location>
</feature>
<evidence type="ECO:0000313" key="2">
    <source>
        <dbReference type="EMBL" id="SPD08590.1"/>
    </source>
</evidence>
<dbReference type="EMBL" id="OIVN01003070">
    <property type="protein sequence ID" value="SPD08590.1"/>
    <property type="molecule type" value="Genomic_DNA"/>
</dbReference>
<feature type="compositionally biased region" description="Low complexity" evidence="1">
    <location>
        <begin position="75"/>
        <end position="89"/>
    </location>
</feature>
<name>A0A2N9HAB8_FAGSY</name>
<feature type="region of interest" description="Disordered" evidence="1">
    <location>
        <begin position="71"/>
        <end position="99"/>
    </location>
</feature>
<sequence length="122" mass="13244">MEGGKGVAEKKGVNEVVLQIQGSEDSKGPSLTETSSYSFSKNSHFGSSPESVKDKNFEVIELDNLKNRVQMSMFSSSPSPGLSPNSNKPPKIPTETLTRRKSLARSVFSETQVEVCGTSLCW</sequence>
<dbReference type="AlphaFoldDB" id="A0A2N9HAB8"/>
<evidence type="ECO:0000256" key="1">
    <source>
        <dbReference type="SAM" id="MobiDB-lite"/>
    </source>
</evidence>
<gene>
    <name evidence="2" type="ORF">FSB_LOCUS36472</name>
</gene>
<organism evidence="2">
    <name type="scientific">Fagus sylvatica</name>
    <name type="common">Beechnut</name>
    <dbReference type="NCBI Taxonomy" id="28930"/>
    <lineage>
        <taxon>Eukaryota</taxon>
        <taxon>Viridiplantae</taxon>
        <taxon>Streptophyta</taxon>
        <taxon>Embryophyta</taxon>
        <taxon>Tracheophyta</taxon>
        <taxon>Spermatophyta</taxon>
        <taxon>Magnoliopsida</taxon>
        <taxon>eudicotyledons</taxon>
        <taxon>Gunneridae</taxon>
        <taxon>Pentapetalae</taxon>
        <taxon>rosids</taxon>
        <taxon>fabids</taxon>
        <taxon>Fagales</taxon>
        <taxon>Fagaceae</taxon>
        <taxon>Fagus</taxon>
    </lineage>
</organism>
<proteinExistence type="predicted"/>
<protein>
    <submittedName>
        <fullName evidence="2">Uncharacterized protein</fullName>
    </submittedName>
</protein>